<dbReference type="PROSITE" id="PS00623">
    <property type="entry name" value="GMC_OXRED_1"/>
    <property type="match status" value="1"/>
</dbReference>
<evidence type="ECO:0000256" key="7">
    <source>
        <dbReference type="RuleBase" id="RU003968"/>
    </source>
</evidence>
<feature type="binding site" evidence="6">
    <location>
        <position position="266"/>
    </location>
    <ligand>
        <name>FAD</name>
        <dbReference type="ChEBI" id="CHEBI:57692"/>
    </ligand>
</feature>
<dbReference type="SUPFAM" id="SSF51905">
    <property type="entry name" value="FAD/NAD(P)-binding domain"/>
    <property type="match status" value="1"/>
</dbReference>
<evidence type="ECO:0000256" key="4">
    <source>
        <dbReference type="ARBA" id="ARBA00022827"/>
    </source>
</evidence>
<evidence type="ECO:0000256" key="1">
    <source>
        <dbReference type="ARBA" id="ARBA00001974"/>
    </source>
</evidence>
<feature type="binding site" evidence="6">
    <location>
        <position position="118"/>
    </location>
    <ligand>
        <name>FAD</name>
        <dbReference type="ChEBI" id="CHEBI:57692"/>
    </ligand>
</feature>
<gene>
    <name evidence="8" type="ORF">BD310DRAFT_929154</name>
</gene>
<sequence length="641" mass="68198">MFSHSVRAALLLSALSSSSLGALLQSADDAADQLTSTHYDYIIVGAGAAGGALANRLTEDGSTKVLLIEAGSSDYNNTNIEVPWLAPVLTHSQFDWNYTTTPQEGLDNRSIAYARGKVLGGSTSINYMIYTRAAQDDWNRFASVTGDDGWNWSNILSYAKKLEAFQNSPNVQNATSKFVANIHGTNGPVGAGLPQVSLPIDQIGLNAQQELSSEFKYNQDVNSGNMIGFSWTPFAIQDGARSNSARDYIQPALGRSNLDVLVNTQVTKVLQTGTDGNTPIVNAVQFTSGPNEKLYNLTANKEVILSAGSIGTPQILLLSGIGPADQAKSLGIQSIVDLPDVGQNMQDHPLLTTNFQVSSNDTLDNLSLNTTFQAEQLALWTNNRTGDFTLGACNQWAWQRLADDDPIFKNVSDPSAGPTSPHFQLIFSDLFIAFSGGAFPSGHFLTLISNLYTPTTRGSLTLNSTDPFTYPIINPGLLNDENGFDIYTMRQALKAGRRFLAANAWKDWIISEFGESANATSDADIDAYIRKNALVVNHVSGTVAMGKSGDSSKGAGALNPDLSVKGVKGLRVVDASAFPHIPAAHTMVPTYILAERAADLIKNSNSTASGSKSGSGNGAFTPSATLVSVFAPLVALVALLL</sequence>
<dbReference type="EMBL" id="ML145136">
    <property type="protein sequence ID" value="TBU57485.1"/>
    <property type="molecule type" value="Genomic_DNA"/>
</dbReference>
<protein>
    <submittedName>
        <fullName evidence="8">Aryl-alcohol-oxidase from pleurotus Eryingii</fullName>
    </submittedName>
</protein>
<comment type="similarity">
    <text evidence="2 7">Belongs to the GMC oxidoreductase family.</text>
</comment>
<dbReference type="InterPro" id="IPR012132">
    <property type="entry name" value="GMC_OxRdtase"/>
</dbReference>
<dbReference type="PROSITE" id="PS00624">
    <property type="entry name" value="GMC_OXRED_2"/>
    <property type="match status" value="1"/>
</dbReference>
<keyword evidence="4 6" id="KW-0274">FAD</keyword>
<keyword evidence="9" id="KW-1185">Reference proteome</keyword>
<dbReference type="Pfam" id="PF05199">
    <property type="entry name" value="GMC_oxred_C"/>
    <property type="match status" value="1"/>
</dbReference>
<dbReference type="Pfam" id="PF00732">
    <property type="entry name" value="GMC_oxred_N"/>
    <property type="match status" value="1"/>
</dbReference>
<dbReference type="PANTHER" id="PTHR11552">
    <property type="entry name" value="GLUCOSE-METHANOL-CHOLINE GMC OXIDOREDUCTASE"/>
    <property type="match status" value="1"/>
</dbReference>
<dbReference type="InterPro" id="IPR007867">
    <property type="entry name" value="GMC_OxRtase_C"/>
</dbReference>
<dbReference type="PANTHER" id="PTHR11552:SF147">
    <property type="entry name" value="CHOLINE DEHYDROGENASE, MITOCHONDRIAL"/>
    <property type="match status" value="1"/>
</dbReference>
<name>A0A4Q9P220_9APHY</name>
<comment type="cofactor">
    <cofactor evidence="1 6">
        <name>FAD</name>
        <dbReference type="ChEBI" id="CHEBI:57692"/>
    </cofactor>
</comment>
<dbReference type="SUPFAM" id="SSF54373">
    <property type="entry name" value="FAD-linked reductases, C-terminal domain"/>
    <property type="match status" value="1"/>
</dbReference>
<dbReference type="Gene3D" id="3.50.50.60">
    <property type="entry name" value="FAD/NAD(P)-binding domain"/>
    <property type="match status" value="1"/>
</dbReference>
<dbReference type="GO" id="GO:0050660">
    <property type="term" value="F:flavin adenine dinucleotide binding"/>
    <property type="evidence" value="ECO:0007669"/>
    <property type="project" value="InterPro"/>
</dbReference>
<evidence type="ECO:0000313" key="8">
    <source>
        <dbReference type="EMBL" id="TBU57485.1"/>
    </source>
</evidence>
<dbReference type="AlphaFoldDB" id="A0A4Q9P220"/>
<dbReference type="InterPro" id="IPR036188">
    <property type="entry name" value="FAD/NAD-bd_sf"/>
</dbReference>
<evidence type="ECO:0000256" key="5">
    <source>
        <dbReference type="PIRSR" id="PIRSR000137-1"/>
    </source>
</evidence>
<dbReference type="GO" id="GO:0016614">
    <property type="term" value="F:oxidoreductase activity, acting on CH-OH group of donors"/>
    <property type="evidence" value="ECO:0007669"/>
    <property type="project" value="InterPro"/>
</dbReference>
<proteinExistence type="inferred from homology"/>
<dbReference type="InterPro" id="IPR000172">
    <property type="entry name" value="GMC_OxRdtase_N"/>
</dbReference>
<dbReference type="Gene3D" id="3.30.560.10">
    <property type="entry name" value="Glucose Oxidase, domain 3"/>
    <property type="match status" value="1"/>
</dbReference>
<evidence type="ECO:0000256" key="3">
    <source>
        <dbReference type="ARBA" id="ARBA00022630"/>
    </source>
</evidence>
<feature type="active site" description="Proton acceptor" evidence="5">
    <location>
        <position position="585"/>
    </location>
</feature>
<organism evidence="8 9">
    <name type="scientific">Dichomitus squalens</name>
    <dbReference type="NCBI Taxonomy" id="114155"/>
    <lineage>
        <taxon>Eukaryota</taxon>
        <taxon>Fungi</taxon>
        <taxon>Dikarya</taxon>
        <taxon>Basidiomycota</taxon>
        <taxon>Agaricomycotina</taxon>
        <taxon>Agaricomycetes</taxon>
        <taxon>Polyporales</taxon>
        <taxon>Polyporaceae</taxon>
        <taxon>Dichomitus</taxon>
    </lineage>
</organism>
<keyword evidence="3 7" id="KW-0285">Flavoprotein</keyword>
<dbReference type="Proteomes" id="UP000292082">
    <property type="component" value="Unassembled WGS sequence"/>
</dbReference>
<feature type="active site" description="Proton donor" evidence="5">
    <location>
        <position position="538"/>
    </location>
</feature>
<evidence type="ECO:0000313" key="9">
    <source>
        <dbReference type="Proteomes" id="UP000292082"/>
    </source>
</evidence>
<dbReference type="PIRSF" id="PIRSF000137">
    <property type="entry name" value="Alcohol_oxidase"/>
    <property type="match status" value="1"/>
</dbReference>
<evidence type="ECO:0000256" key="2">
    <source>
        <dbReference type="ARBA" id="ARBA00010790"/>
    </source>
</evidence>
<accession>A0A4Q9P220</accession>
<evidence type="ECO:0000256" key="6">
    <source>
        <dbReference type="PIRSR" id="PIRSR000137-2"/>
    </source>
</evidence>
<reference evidence="8 9" key="1">
    <citation type="submission" date="2019-01" db="EMBL/GenBank/DDBJ databases">
        <title>Draft genome sequences of three monokaryotic isolates of the white-rot basidiomycete fungus Dichomitus squalens.</title>
        <authorList>
            <consortium name="DOE Joint Genome Institute"/>
            <person name="Lopez S.C."/>
            <person name="Andreopoulos B."/>
            <person name="Pangilinan J."/>
            <person name="Lipzen A."/>
            <person name="Riley R."/>
            <person name="Ahrendt S."/>
            <person name="Ng V."/>
            <person name="Barry K."/>
            <person name="Daum C."/>
            <person name="Grigoriev I.V."/>
            <person name="Hilden K.S."/>
            <person name="Makela M.R."/>
            <person name="de Vries R.P."/>
        </authorList>
    </citation>
    <scope>NUCLEOTIDE SEQUENCE [LARGE SCALE GENOMIC DNA]</scope>
    <source>
        <strain evidence="8 9">CBS 464.89</strain>
    </source>
</reference>